<evidence type="ECO:0000313" key="1">
    <source>
        <dbReference type="EMBL" id="PTN08036.1"/>
    </source>
</evidence>
<protein>
    <submittedName>
        <fullName evidence="1">Uncharacterized protein</fullName>
    </submittedName>
</protein>
<gene>
    <name evidence="1" type="ORF">C8N47_11176</name>
</gene>
<reference evidence="1 2" key="1">
    <citation type="submission" date="2018-04" db="EMBL/GenBank/DDBJ databases">
        <title>Genomic Encyclopedia of Archaeal and Bacterial Type Strains, Phase II (KMG-II): from individual species to whole genera.</title>
        <authorList>
            <person name="Goeker M."/>
        </authorList>
    </citation>
    <scope>NUCLEOTIDE SEQUENCE [LARGE SCALE GENOMIC DNA]</scope>
    <source>
        <strain evidence="1 2">DSM 28823</strain>
    </source>
</reference>
<dbReference type="RefSeq" id="WP_107822765.1">
    <property type="nucleotide sequence ID" value="NZ_QAAD01000011.1"/>
</dbReference>
<dbReference type="OrthoDB" id="1040686at2"/>
<dbReference type="AlphaFoldDB" id="A0A2T5C0C0"/>
<name>A0A2T5C0C0_9BACT</name>
<keyword evidence="2" id="KW-1185">Reference proteome</keyword>
<dbReference type="Proteomes" id="UP000243525">
    <property type="component" value="Unassembled WGS sequence"/>
</dbReference>
<comment type="caution">
    <text evidence="1">The sequence shown here is derived from an EMBL/GenBank/DDBJ whole genome shotgun (WGS) entry which is preliminary data.</text>
</comment>
<accession>A0A2T5C0C0</accession>
<dbReference type="EMBL" id="QAAD01000011">
    <property type="protein sequence ID" value="PTN08036.1"/>
    <property type="molecule type" value="Genomic_DNA"/>
</dbReference>
<sequence>MAVTSFQSNKLGGLTLADIGLSGILSYASRFARAYGVIIDTEQANPDLERIGNMDMAANAVVNEMAVQGTLTVDASGVGYLKRLNRTNGLLYEDGSDAILDGSAGNIMSYMPPFYYHVEPLDATHYRLWVSPYRIQYFKRHPGWCLGTTKAVVNNTAIYDRSANSLWSVVNESTTFRGGNNSATNDGLEKGFLGKPRTQTSRTSFFNYAQNQGANFGIINYAAHSAIMMLFATKYATLNSQKAVSEKVDGFYSGGLGNGLTTVDWTQWGAYNSNYPLVRTGETIGLGLIDGEVNKVITAFDAGADVNVKLNTFMGLENPFGDIWEWIQGINIWKQTVAEGDKYLAYIYDKNVYEDTITNKYSRFFEFTKSEGWLKNVVAGEHFDMLGAEVNNGASSSTYFSDYFYNNTSLGLRVLRRGGDANAGSNAGLACSNTSHAASFAFSTIGSRLGFYGRVRPGG</sequence>
<evidence type="ECO:0000313" key="2">
    <source>
        <dbReference type="Proteomes" id="UP000243525"/>
    </source>
</evidence>
<organism evidence="1 2">
    <name type="scientific">Mangrovibacterium marinum</name>
    <dbReference type="NCBI Taxonomy" id="1639118"/>
    <lineage>
        <taxon>Bacteria</taxon>
        <taxon>Pseudomonadati</taxon>
        <taxon>Bacteroidota</taxon>
        <taxon>Bacteroidia</taxon>
        <taxon>Marinilabiliales</taxon>
        <taxon>Prolixibacteraceae</taxon>
        <taxon>Mangrovibacterium</taxon>
    </lineage>
</organism>
<proteinExistence type="predicted"/>